<keyword evidence="4" id="KW-1185">Reference proteome</keyword>
<gene>
    <name evidence="3" type="ORF">Ga0074812_12086</name>
</gene>
<dbReference type="InterPro" id="IPR002645">
    <property type="entry name" value="STAS_dom"/>
</dbReference>
<feature type="domain" description="STAS" evidence="2">
    <location>
        <begin position="86"/>
        <end position="187"/>
    </location>
</feature>
<proteinExistence type="predicted"/>
<protein>
    <submittedName>
        <fullName evidence="3">Anti-anti-sigma regulatory factor (Antagonist of anti-sigma factor)</fullName>
    </submittedName>
</protein>
<dbReference type="Pfam" id="PF13466">
    <property type="entry name" value="STAS_2"/>
    <property type="match status" value="1"/>
</dbReference>
<dbReference type="Gene3D" id="3.30.750.24">
    <property type="entry name" value="STAS domain"/>
    <property type="match status" value="1"/>
</dbReference>
<name>A0A0S4QS65_9ACTN</name>
<sequence>MLTIGEEADTLIAGPEAAPSTSKAASTPTLLPLGAPSSPPVMTRLLATVRPSPGPGTGTGIEIGAGAGLAVSPPATVTGHRPDRPLRARVEQRAEGAVIHLSGLLAAGAIGAARAAVDDAATPGPRDIVIDLAGVHGADPLGAVLLGAMSRHAARRGCRLRLRAVGPPVLQVLAERGVRVEFVDPHS</sequence>
<organism evidence="3 4">
    <name type="scientific">Parafrankia irregularis</name>
    <dbReference type="NCBI Taxonomy" id="795642"/>
    <lineage>
        <taxon>Bacteria</taxon>
        <taxon>Bacillati</taxon>
        <taxon>Actinomycetota</taxon>
        <taxon>Actinomycetes</taxon>
        <taxon>Frankiales</taxon>
        <taxon>Frankiaceae</taxon>
        <taxon>Parafrankia</taxon>
    </lineage>
</organism>
<dbReference type="AlphaFoldDB" id="A0A0S4QS65"/>
<dbReference type="EMBL" id="FAOZ01000020">
    <property type="protein sequence ID" value="CUU58587.1"/>
    <property type="molecule type" value="Genomic_DNA"/>
</dbReference>
<dbReference type="Proteomes" id="UP000198802">
    <property type="component" value="Unassembled WGS sequence"/>
</dbReference>
<feature type="region of interest" description="Disordered" evidence="1">
    <location>
        <begin position="1"/>
        <end position="37"/>
    </location>
</feature>
<dbReference type="SUPFAM" id="SSF52091">
    <property type="entry name" value="SpoIIaa-like"/>
    <property type="match status" value="1"/>
</dbReference>
<reference evidence="4" key="1">
    <citation type="submission" date="2015-11" db="EMBL/GenBank/DDBJ databases">
        <authorList>
            <person name="Varghese N."/>
        </authorList>
    </citation>
    <scope>NUCLEOTIDE SEQUENCE [LARGE SCALE GENOMIC DNA]</scope>
    <source>
        <strain evidence="4">DSM 45899</strain>
    </source>
</reference>
<dbReference type="InterPro" id="IPR058548">
    <property type="entry name" value="MlaB-like_STAS"/>
</dbReference>
<dbReference type="InterPro" id="IPR036513">
    <property type="entry name" value="STAS_dom_sf"/>
</dbReference>
<evidence type="ECO:0000256" key="1">
    <source>
        <dbReference type="SAM" id="MobiDB-lite"/>
    </source>
</evidence>
<accession>A0A0S4QS65</accession>
<evidence type="ECO:0000313" key="3">
    <source>
        <dbReference type="EMBL" id="CUU58587.1"/>
    </source>
</evidence>
<evidence type="ECO:0000259" key="2">
    <source>
        <dbReference type="PROSITE" id="PS50801"/>
    </source>
</evidence>
<dbReference type="PROSITE" id="PS50801">
    <property type="entry name" value="STAS"/>
    <property type="match status" value="1"/>
</dbReference>
<evidence type="ECO:0000313" key="4">
    <source>
        <dbReference type="Proteomes" id="UP000198802"/>
    </source>
</evidence>
<feature type="compositionally biased region" description="Low complexity" evidence="1">
    <location>
        <begin position="15"/>
        <end position="29"/>
    </location>
</feature>